<organism evidence="1">
    <name type="scientific">viral metagenome</name>
    <dbReference type="NCBI Taxonomy" id="1070528"/>
    <lineage>
        <taxon>unclassified sequences</taxon>
        <taxon>metagenomes</taxon>
        <taxon>organismal metagenomes</taxon>
    </lineage>
</organism>
<protein>
    <submittedName>
        <fullName evidence="1">Uncharacterized protein</fullName>
    </submittedName>
</protein>
<dbReference type="EMBL" id="MN740005">
    <property type="protein sequence ID" value="QHT83002.1"/>
    <property type="molecule type" value="Genomic_DNA"/>
</dbReference>
<sequence>MSRTLSNPTFYNAGKPAFGNTFESNYASDYLKNKKAKLLYANNYNSLKVTGRLGSQNNYLLYDRANLIRTVETCSSIPAFNKANLVSGLYTVENLGPSLTGSSGNVNVITTVGYNDSSCNIFSATAVNNATIYPAAGVTTPFYYKYKIDPCGLLFGNTPCSIDNYEKFVVYSKPTVNTRASLTGCTPVCFNTVCNTVCGNKI</sequence>
<name>A0A6C0HQQ2_9ZZZZ</name>
<accession>A0A6C0HQQ2</accession>
<evidence type="ECO:0000313" key="1">
    <source>
        <dbReference type="EMBL" id="QHT83002.1"/>
    </source>
</evidence>
<proteinExistence type="predicted"/>
<reference evidence="1" key="1">
    <citation type="journal article" date="2020" name="Nature">
        <title>Giant virus diversity and host interactions through global metagenomics.</title>
        <authorList>
            <person name="Schulz F."/>
            <person name="Roux S."/>
            <person name="Paez-Espino D."/>
            <person name="Jungbluth S."/>
            <person name="Walsh D.A."/>
            <person name="Denef V.J."/>
            <person name="McMahon K.D."/>
            <person name="Konstantinidis K.T."/>
            <person name="Eloe-Fadrosh E.A."/>
            <person name="Kyrpides N.C."/>
            <person name="Woyke T."/>
        </authorList>
    </citation>
    <scope>NUCLEOTIDE SEQUENCE</scope>
    <source>
        <strain evidence="1">GVMAG-M-3300023184-165</strain>
    </source>
</reference>
<dbReference type="AlphaFoldDB" id="A0A6C0HQQ2"/>